<dbReference type="SUPFAM" id="SSF52972">
    <property type="entry name" value="ITPase-like"/>
    <property type="match status" value="1"/>
</dbReference>
<dbReference type="GO" id="GO:0000166">
    <property type="term" value="F:nucleotide binding"/>
    <property type="evidence" value="ECO:0007669"/>
    <property type="project" value="UniProtKB-KW"/>
</dbReference>
<keyword evidence="4 10" id="KW-0547">Nucleotide-binding</keyword>
<sequence>MKRLILSTGNVNKLREIKEILAGMDFEVVSKDEMGYSDIEVEETESDLSGNAIKKAKAIWEQTGEIVMADDTGLFVDALGGEPGVYSARYAGENSDDSQNRAKLLGKLEGKSDRRAKFITSIALVLCDGSVEVIEGECGGKIAEAERGSRGFGYDSVFIPEGYDATFAELSSDVKNSISHRARAIEKLKERLEEI</sequence>
<evidence type="ECO:0000256" key="11">
    <source>
        <dbReference type="RuleBase" id="RU003781"/>
    </source>
</evidence>
<comment type="similarity">
    <text evidence="1 10 11">Belongs to the HAM1 NTPase family.</text>
</comment>
<feature type="binding site" evidence="10">
    <location>
        <position position="71"/>
    </location>
    <ligand>
        <name>Mg(2+)</name>
        <dbReference type="ChEBI" id="CHEBI:18420"/>
    </ligand>
</feature>
<dbReference type="GO" id="GO:0009117">
    <property type="term" value="P:nucleotide metabolic process"/>
    <property type="evidence" value="ECO:0007669"/>
    <property type="project" value="UniProtKB-KW"/>
</dbReference>
<dbReference type="GO" id="GO:0009146">
    <property type="term" value="P:purine nucleoside triphosphate catabolic process"/>
    <property type="evidence" value="ECO:0007669"/>
    <property type="project" value="UniProtKB-UniRule"/>
</dbReference>
<dbReference type="HAMAP" id="MF_01405">
    <property type="entry name" value="Non_canon_purine_NTPase"/>
    <property type="match status" value="1"/>
</dbReference>
<feature type="binding site" evidence="10">
    <location>
        <position position="72"/>
    </location>
    <ligand>
        <name>substrate</name>
    </ligand>
</feature>
<dbReference type="Proteomes" id="UP000180254">
    <property type="component" value="Unassembled WGS sequence"/>
</dbReference>
<comment type="catalytic activity">
    <reaction evidence="9 10">
        <text>XTP + H2O = XMP + diphosphate + H(+)</text>
        <dbReference type="Rhea" id="RHEA:28610"/>
        <dbReference type="ChEBI" id="CHEBI:15377"/>
        <dbReference type="ChEBI" id="CHEBI:15378"/>
        <dbReference type="ChEBI" id="CHEBI:33019"/>
        <dbReference type="ChEBI" id="CHEBI:57464"/>
        <dbReference type="ChEBI" id="CHEBI:61314"/>
        <dbReference type="EC" id="3.6.1.66"/>
    </reaction>
</comment>
<dbReference type="InterPro" id="IPR002637">
    <property type="entry name" value="RdgB/HAM1"/>
</dbReference>
<evidence type="ECO:0000256" key="8">
    <source>
        <dbReference type="ARBA" id="ARBA00051875"/>
    </source>
</evidence>
<dbReference type="GO" id="GO:0005829">
    <property type="term" value="C:cytosol"/>
    <property type="evidence" value="ECO:0007669"/>
    <property type="project" value="TreeGrafter"/>
</dbReference>
<comment type="function">
    <text evidence="10">Pyrophosphatase that catalyzes the hydrolysis of nucleoside triphosphates to their monophosphate derivatives, with a high preference for the non-canonical purine nucleotides XTP (xanthosine triphosphate), dITP (deoxyinosine triphosphate) and ITP. Seems to function as a house-cleaning enzyme that removes non-canonical purine nucleotides from the nucleotide pool, thus preventing their incorporation into DNA/RNA and avoiding chromosomal lesions.</text>
</comment>
<dbReference type="OrthoDB" id="9807456at2"/>
<dbReference type="GO" id="GO:0035870">
    <property type="term" value="F:dITP diphosphatase activity"/>
    <property type="evidence" value="ECO:0007669"/>
    <property type="project" value="UniProtKB-UniRule"/>
</dbReference>
<feature type="active site" description="Proton acceptor" evidence="10">
    <location>
        <position position="71"/>
    </location>
</feature>
<dbReference type="FunFam" id="3.90.950.10:FF:000001">
    <property type="entry name" value="dITP/XTP pyrophosphatase"/>
    <property type="match status" value="1"/>
</dbReference>
<evidence type="ECO:0000256" key="2">
    <source>
        <dbReference type="ARBA" id="ARBA00011738"/>
    </source>
</evidence>
<evidence type="ECO:0000256" key="3">
    <source>
        <dbReference type="ARBA" id="ARBA00022723"/>
    </source>
</evidence>
<protein>
    <recommendedName>
        <fullName evidence="10">dITP/XTP pyrophosphatase</fullName>
        <ecNumber evidence="10">3.6.1.66</ecNumber>
    </recommendedName>
    <alternativeName>
        <fullName evidence="10">Non-canonical purine NTP pyrophosphatase</fullName>
    </alternativeName>
    <alternativeName>
        <fullName evidence="10">Non-standard purine NTP pyrophosphatase</fullName>
    </alternativeName>
    <alternativeName>
        <fullName evidence="10">Nucleoside-triphosphate diphosphatase</fullName>
    </alternativeName>
    <alternativeName>
        <fullName evidence="10">Nucleoside-triphosphate pyrophosphatase</fullName>
        <shortName evidence="10">NTPase</shortName>
    </alternativeName>
</protein>
<reference evidence="12 13" key="1">
    <citation type="submission" date="2016-09" db="EMBL/GenBank/DDBJ databases">
        <title>Genome sequence of Eubacterium angustum.</title>
        <authorList>
            <person name="Poehlein A."/>
            <person name="Daniel R."/>
        </authorList>
    </citation>
    <scope>NUCLEOTIDE SEQUENCE [LARGE SCALE GENOMIC DNA]</scope>
    <source>
        <strain evidence="12 13">DSM 1989</strain>
    </source>
</reference>
<evidence type="ECO:0000256" key="10">
    <source>
        <dbReference type="HAMAP-Rule" id="MF_01405"/>
    </source>
</evidence>
<evidence type="ECO:0000256" key="7">
    <source>
        <dbReference type="ARBA" id="ARBA00023080"/>
    </source>
</evidence>
<feature type="binding site" evidence="10">
    <location>
        <begin position="152"/>
        <end position="155"/>
    </location>
    <ligand>
        <name>substrate</name>
    </ligand>
</feature>
<dbReference type="GO" id="GO:0017111">
    <property type="term" value="F:ribonucleoside triphosphate phosphatase activity"/>
    <property type="evidence" value="ECO:0007669"/>
    <property type="project" value="InterPro"/>
</dbReference>
<evidence type="ECO:0000313" key="12">
    <source>
        <dbReference type="EMBL" id="OHW61848.1"/>
    </source>
</evidence>
<comment type="catalytic activity">
    <reaction evidence="10">
        <text>ITP + H2O = IMP + diphosphate + H(+)</text>
        <dbReference type="Rhea" id="RHEA:29399"/>
        <dbReference type="ChEBI" id="CHEBI:15377"/>
        <dbReference type="ChEBI" id="CHEBI:15378"/>
        <dbReference type="ChEBI" id="CHEBI:33019"/>
        <dbReference type="ChEBI" id="CHEBI:58053"/>
        <dbReference type="ChEBI" id="CHEBI:61402"/>
        <dbReference type="EC" id="3.6.1.66"/>
    </reaction>
</comment>
<evidence type="ECO:0000313" key="13">
    <source>
        <dbReference type="Proteomes" id="UP000180254"/>
    </source>
</evidence>
<feature type="binding site" evidence="10">
    <location>
        <position position="175"/>
    </location>
    <ligand>
        <name>substrate</name>
    </ligand>
</feature>
<feature type="binding site" evidence="10">
    <location>
        <position position="42"/>
    </location>
    <ligand>
        <name>Mg(2+)</name>
        <dbReference type="ChEBI" id="CHEBI:18420"/>
    </ligand>
</feature>
<accession>A0A1S1V5J2</accession>
<dbReference type="EC" id="3.6.1.66" evidence="10"/>
<keyword evidence="7 10" id="KW-0546">Nucleotide metabolism</keyword>
<name>A0A1S1V5J2_9FIRM</name>
<feature type="binding site" evidence="10">
    <location>
        <begin position="180"/>
        <end position="181"/>
    </location>
    <ligand>
        <name>substrate</name>
    </ligand>
</feature>
<dbReference type="RefSeq" id="WP_071063886.1">
    <property type="nucleotide sequence ID" value="NZ_MKIE01000007.1"/>
</dbReference>
<dbReference type="Pfam" id="PF01725">
    <property type="entry name" value="Ham1p_like"/>
    <property type="match status" value="1"/>
</dbReference>
<dbReference type="InterPro" id="IPR029001">
    <property type="entry name" value="ITPase-like_fam"/>
</dbReference>
<comment type="catalytic activity">
    <reaction evidence="8 10">
        <text>dITP + H2O = dIMP + diphosphate + H(+)</text>
        <dbReference type="Rhea" id="RHEA:28342"/>
        <dbReference type="ChEBI" id="CHEBI:15377"/>
        <dbReference type="ChEBI" id="CHEBI:15378"/>
        <dbReference type="ChEBI" id="CHEBI:33019"/>
        <dbReference type="ChEBI" id="CHEBI:61194"/>
        <dbReference type="ChEBI" id="CHEBI:61382"/>
        <dbReference type="EC" id="3.6.1.66"/>
    </reaction>
</comment>
<dbReference type="CDD" id="cd00515">
    <property type="entry name" value="HAM1"/>
    <property type="match status" value="1"/>
</dbReference>
<proteinExistence type="inferred from homology"/>
<dbReference type="EMBL" id="MKIE01000007">
    <property type="protein sequence ID" value="OHW61848.1"/>
    <property type="molecule type" value="Genomic_DNA"/>
</dbReference>
<feature type="binding site" evidence="10">
    <location>
        <begin position="8"/>
        <end position="13"/>
    </location>
    <ligand>
        <name>substrate</name>
    </ligand>
</feature>
<dbReference type="InterPro" id="IPR020922">
    <property type="entry name" value="dITP/XTP_pyrophosphatase"/>
</dbReference>
<comment type="subunit">
    <text evidence="2 10">Homodimer.</text>
</comment>
<evidence type="ECO:0000256" key="4">
    <source>
        <dbReference type="ARBA" id="ARBA00022741"/>
    </source>
</evidence>
<evidence type="ECO:0000256" key="1">
    <source>
        <dbReference type="ARBA" id="ARBA00008023"/>
    </source>
</evidence>
<evidence type="ECO:0000256" key="6">
    <source>
        <dbReference type="ARBA" id="ARBA00022842"/>
    </source>
</evidence>
<keyword evidence="3 10" id="KW-0479">Metal-binding</keyword>
<dbReference type="GO" id="GO:0036222">
    <property type="term" value="F:XTP diphosphatase activity"/>
    <property type="evidence" value="ECO:0007669"/>
    <property type="project" value="UniProtKB-UniRule"/>
</dbReference>
<dbReference type="PANTHER" id="PTHR11067">
    <property type="entry name" value="INOSINE TRIPHOSPHATE PYROPHOSPHATASE/HAM1 PROTEIN"/>
    <property type="match status" value="1"/>
</dbReference>
<comment type="cofactor">
    <cofactor evidence="10">
        <name>Mg(2+)</name>
        <dbReference type="ChEBI" id="CHEBI:18420"/>
    </cofactor>
    <text evidence="10">Binds 1 Mg(2+) ion per subunit.</text>
</comment>
<keyword evidence="6 10" id="KW-0460">Magnesium</keyword>
<dbReference type="STRING" id="39480.EUAN_18560"/>
<dbReference type="AlphaFoldDB" id="A0A1S1V5J2"/>
<dbReference type="NCBIfam" id="TIGR00042">
    <property type="entry name" value="RdgB/HAM1 family non-canonical purine NTP pyrophosphatase"/>
    <property type="match status" value="1"/>
</dbReference>
<evidence type="ECO:0000256" key="5">
    <source>
        <dbReference type="ARBA" id="ARBA00022801"/>
    </source>
</evidence>
<keyword evidence="5 10" id="KW-0378">Hydrolase</keyword>
<comment type="caution">
    <text evidence="12">The sequence shown here is derived from an EMBL/GenBank/DDBJ whole genome shotgun (WGS) entry which is preliminary data.</text>
</comment>
<evidence type="ECO:0000256" key="9">
    <source>
        <dbReference type="ARBA" id="ARBA00052017"/>
    </source>
</evidence>
<gene>
    <name evidence="12" type="ORF">EUAN_18560</name>
</gene>
<dbReference type="Gene3D" id="3.90.950.10">
    <property type="match status" value="1"/>
</dbReference>
<dbReference type="GO" id="GO:0036220">
    <property type="term" value="F:ITP diphosphatase activity"/>
    <property type="evidence" value="ECO:0007669"/>
    <property type="project" value="UniProtKB-UniRule"/>
</dbReference>
<dbReference type="GO" id="GO:0046872">
    <property type="term" value="F:metal ion binding"/>
    <property type="evidence" value="ECO:0007669"/>
    <property type="project" value="UniProtKB-KW"/>
</dbReference>
<dbReference type="PANTHER" id="PTHR11067:SF9">
    <property type="entry name" value="INOSINE TRIPHOSPHATE PYROPHOSPHATASE"/>
    <property type="match status" value="1"/>
</dbReference>
<organism evidence="12 13">
    <name type="scientific">Andreesenia angusta</name>
    <dbReference type="NCBI Taxonomy" id="39480"/>
    <lineage>
        <taxon>Bacteria</taxon>
        <taxon>Bacillati</taxon>
        <taxon>Bacillota</taxon>
        <taxon>Tissierellia</taxon>
        <taxon>Tissierellales</taxon>
        <taxon>Gottschalkiaceae</taxon>
        <taxon>Andreesenia</taxon>
    </lineage>
</organism>
<keyword evidence="13" id="KW-1185">Reference proteome</keyword>